<dbReference type="PANTHER" id="PTHR38398">
    <property type="entry name" value="EXPRESSED PROTEIN"/>
    <property type="match status" value="1"/>
</dbReference>
<accession>A0AAV9B3B4</accession>
<dbReference type="Proteomes" id="UP001179952">
    <property type="component" value="Unassembled WGS sequence"/>
</dbReference>
<comment type="caution">
    <text evidence="1">The sequence shown here is derived from an EMBL/GenBank/DDBJ whole genome shotgun (WGS) entry which is preliminary data.</text>
</comment>
<evidence type="ECO:0000313" key="1">
    <source>
        <dbReference type="EMBL" id="KAK1270591.1"/>
    </source>
</evidence>
<evidence type="ECO:0000313" key="2">
    <source>
        <dbReference type="Proteomes" id="UP001179952"/>
    </source>
</evidence>
<reference evidence="1" key="2">
    <citation type="submission" date="2023-06" db="EMBL/GenBank/DDBJ databases">
        <authorList>
            <person name="Ma L."/>
            <person name="Liu K.-W."/>
            <person name="Li Z."/>
            <person name="Hsiao Y.-Y."/>
            <person name="Qi Y."/>
            <person name="Fu T."/>
            <person name="Tang G."/>
            <person name="Zhang D."/>
            <person name="Sun W.-H."/>
            <person name="Liu D.-K."/>
            <person name="Li Y."/>
            <person name="Chen G.-Z."/>
            <person name="Liu X.-D."/>
            <person name="Liao X.-Y."/>
            <person name="Jiang Y.-T."/>
            <person name="Yu X."/>
            <person name="Hao Y."/>
            <person name="Huang J."/>
            <person name="Zhao X.-W."/>
            <person name="Ke S."/>
            <person name="Chen Y.-Y."/>
            <person name="Wu W.-L."/>
            <person name="Hsu J.-L."/>
            <person name="Lin Y.-F."/>
            <person name="Huang M.-D."/>
            <person name="Li C.-Y."/>
            <person name="Huang L."/>
            <person name="Wang Z.-W."/>
            <person name="Zhao X."/>
            <person name="Zhong W.-Y."/>
            <person name="Peng D.-H."/>
            <person name="Ahmad S."/>
            <person name="Lan S."/>
            <person name="Zhang J.-S."/>
            <person name="Tsai W.-C."/>
            <person name="Van De Peer Y."/>
            <person name="Liu Z.-J."/>
        </authorList>
    </citation>
    <scope>NUCLEOTIDE SEQUENCE</scope>
    <source>
        <strain evidence="1">SCP</strain>
        <tissue evidence="1">Leaves</tissue>
    </source>
</reference>
<sequence length="57" mass="6340">MGKKKREQAKDQRQEMAALQCNKGKACKFKRSFFSEEDDVATSAILLLACIVCSPST</sequence>
<dbReference type="AlphaFoldDB" id="A0AAV9B3B4"/>
<proteinExistence type="predicted"/>
<gene>
    <name evidence="1" type="ORF">QJS04_geneDACA014064</name>
</gene>
<dbReference type="EMBL" id="JAUJYN010000005">
    <property type="protein sequence ID" value="KAK1270591.1"/>
    <property type="molecule type" value="Genomic_DNA"/>
</dbReference>
<protein>
    <submittedName>
        <fullName evidence="1">Uncharacterized protein</fullName>
    </submittedName>
</protein>
<name>A0AAV9B3B4_ACOGR</name>
<dbReference type="PANTHER" id="PTHR38398:SF1">
    <property type="entry name" value="EXPRESSED PROTEIN"/>
    <property type="match status" value="1"/>
</dbReference>
<reference evidence="1" key="1">
    <citation type="journal article" date="2023" name="Nat. Commun.">
        <title>Diploid and tetraploid genomes of Acorus and the evolution of monocots.</title>
        <authorList>
            <person name="Ma L."/>
            <person name="Liu K.W."/>
            <person name="Li Z."/>
            <person name="Hsiao Y.Y."/>
            <person name="Qi Y."/>
            <person name="Fu T."/>
            <person name="Tang G.D."/>
            <person name="Zhang D."/>
            <person name="Sun W.H."/>
            <person name="Liu D.K."/>
            <person name="Li Y."/>
            <person name="Chen G.Z."/>
            <person name="Liu X.D."/>
            <person name="Liao X.Y."/>
            <person name="Jiang Y.T."/>
            <person name="Yu X."/>
            <person name="Hao Y."/>
            <person name="Huang J."/>
            <person name="Zhao X.W."/>
            <person name="Ke S."/>
            <person name="Chen Y.Y."/>
            <person name="Wu W.L."/>
            <person name="Hsu J.L."/>
            <person name="Lin Y.F."/>
            <person name="Huang M.D."/>
            <person name="Li C.Y."/>
            <person name="Huang L."/>
            <person name="Wang Z.W."/>
            <person name="Zhao X."/>
            <person name="Zhong W.Y."/>
            <person name="Peng D.H."/>
            <person name="Ahmad S."/>
            <person name="Lan S."/>
            <person name="Zhang J.S."/>
            <person name="Tsai W.C."/>
            <person name="Van de Peer Y."/>
            <person name="Liu Z.J."/>
        </authorList>
    </citation>
    <scope>NUCLEOTIDE SEQUENCE</scope>
    <source>
        <strain evidence="1">SCP</strain>
    </source>
</reference>
<organism evidence="1 2">
    <name type="scientific">Acorus gramineus</name>
    <name type="common">Dwarf sweet flag</name>
    <dbReference type="NCBI Taxonomy" id="55184"/>
    <lineage>
        <taxon>Eukaryota</taxon>
        <taxon>Viridiplantae</taxon>
        <taxon>Streptophyta</taxon>
        <taxon>Embryophyta</taxon>
        <taxon>Tracheophyta</taxon>
        <taxon>Spermatophyta</taxon>
        <taxon>Magnoliopsida</taxon>
        <taxon>Liliopsida</taxon>
        <taxon>Acoraceae</taxon>
        <taxon>Acorus</taxon>
    </lineage>
</organism>
<keyword evidence="2" id="KW-1185">Reference proteome</keyword>